<keyword evidence="9 10" id="KW-0413">Isomerase</keyword>
<dbReference type="InterPro" id="IPR032976">
    <property type="entry name" value="YJEFN_prot_NAXE-like"/>
</dbReference>
<feature type="domain" description="YjeF N-terminal" evidence="11">
    <location>
        <begin position="11"/>
        <end position="211"/>
    </location>
</feature>
<dbReference type="Pfam" id="PF03853">
    <property type="entry name" value="YjeF_N"/>
    <property type="match status" value="1"/>
</dbReference>
<keyword evidence="6 10" id="KW-0521">NADP</keyword>
<keyword evidence="4 10" id="KW-0479">Metal-binding</keyword>
<evidence type="ECO:0000256" key="3">
    <source>
        <dbReference type="ARBA" id="ARBA00012228"/>
    </source>
</evidence>
<evidence type="ECO:0000313" key="12">
    <source>
        <dbReference type="EMBL" id="MBM6753475.1"/>
    </source>
</evidence>
<keyword evidence="5 10" id="KW-0547">Nucleotide-binding</keyword>
<comment type="function">
    <text evidence="10">Catalyzes the epimerization of the S- and R-forms of NAD(P)HX, a damaged form of NAD(P)H that is a result of enzymatic or heat-dependent hydration. This is a prerequisite for the S-specific NAD(P)H-hydrate dehydratase to allow the repair of both epimers of NAD(P)HX.</text>
</comment>
<evidence type="ECO:0000256" key="6">
    <source>
        <dbReference type="ARBA" id="ARBA00022857"/>
    </source>
</evidence>
<dbReference type="InterPro" id="IPR036652">
    <property type="entry name" value="YjeF_N_dom_sf"/>
</dbReference>
<evidence type="ECO:0000256" key="7">
    <source>
        <dbReference type="ARBA" id="ARBA00022958"/>
    </source>
</evidence>
<name>A0ABS2EM57_9LACO</name>
<comment type="caution">
    <text evidence="12">The sequence shown here is derived from an EMBL/GenBank/DDBJ whole genome shotgun (WGS) entry which is preliminary data.</text>
</comment>
<dbReference type="PROSITE" id="PS51385">
    <property type="entry name" value="YJEF_N"/>
    <property type="match status" value="1"/>
</dbReference>
<dbReference type="Proteomes" id="UP000776629">
    <property type="component" value="Unassembled WGS sequence"/>
</dbReference>
<evidence type="ECO:0000256" key="10">
    <source>
        <dbReference type="HAMAP-Rule" id="MF_01966"/>
    </source>
</evidence>
<feature type="binding site" evidence="10">
    <location>
        <position position="123"/>
    </location>
    <ligand>
        <name>K(+)</name>
        <dbReference type="ChEBI" id="CHEBI:29103"/>
    </ligand>
</feature>
<dbReference type="EMBL" id="JACJJQ010000005">
    <property type="protein sequence ID" value="MBM6753475.1"/>
    <property type="molecule type" value="Genomic_DNA"/>
</dbReference>
<accession>A0ABS2EM57</accession>
<evidence type="ECO:0000313" key="13">
    <source>
        <dbReference type="Proteomes" id="UP000776629"/>
    </source>
</evidence>
<feature type="binding site" evidence="10">
    <location>
        <position position="61"/>
    </location>
    <ligand>
        <name>K(+)</name>
        <dbReference type="ChEBI" id="CHEBI:29103"/>
    </ligand>
</feature>
<dbReference type="SUPFAM" id="SSF64153">
    <property type="entry name" value="YjeF N-terminal domain-like"/>
    <property type="match status" value="1"/>
</dbReference>
<feature type="binding site" evidence="10">
    <location>
        <position position="138"/>
    </location>
    <ligand>
        <name>(6S)-NADPHX</name>
        <dbReference type="ChEBI" id="CHEBI:64076"/>
    </ligand>
</feature>
<comment type="catalytic activity">
    <reaction evidence="1 10">
        <text>(6R)-NADHX = (6S)-NADHX</text>
        <dbReference type="Rhea" id="RHEA:32215"/>
        <dbReference type="ChEBI" id="CHEBI:64074"/>
        <dbReference type="ChEBI" id="CHEBI:64075"/>
        <dbReference type="EC" id="5.1.99.6"/>
    </reaction>
</comment>
<proteinExistence type="inferred from homology"/>
<dbReference type="PANTHER" id="PTHR13232">
    <property type="entry name" value="NAD(P)H-HYDRATE EPIMERASE"/>
    <property type="match status" value="1"/>
</dbReference>
<protein>
    <recommendedName>
        <fullName evidence="3 10">NAD(P)H-hydrate epimerase</fullName>
        <ecNumber evidence="3 10">5.1.99.6</ecNumber>
    </recommendedName>
    <alternativeName>
        <fullName evidence="10">NAD(P)HX epimerase</fullName>
    </alternativeName>
</protein>
<keyword evidence="13" id="KW-1185">Reference proteome</keyword>
<evidence type="ECO:0000256" key="8">
    <source>
        <dbReference type="ARBA" id="ARBA00023027"/>
    </source>
</evidence>
<keyword evidence="7 10" id="KW-0630">Potassium</keyword>
<dbReference type="RefSeq" id="WP_180872181.1">
    <property type="nucleotide sequence ID" value="NZ_JACJJQ010000005.1"/>
</dbReference>
<organism evidence="12 13">
    <name type="scientific">Limosilactobacillus alvi</name>
    <dbReference type="NCBI Taxonomy" id="990412"/>
    <lineage>
        <taxon>Bacteria</taxon>
        <taxon>Bacillati</taxon>
        <taxon>Bacillota</taxon>
        <taxon>Bacilli</taxon>
        <taxon>Lactobacillales</taxon>
        <taxon>Lactobacillaceae</taxon>
        <taxon>Limosilactobacillus</taxon>
    </lineage>
</organism>
<dbReference type="Gene3D" id="3.40.50.10260">
    <property type="entry name" value="YjeF N-terminal domain"/>
    <property type="match status" value="1"/>
</dbReference>
<sequence>MMTKVVTAKEMRALDHHTINEVGIPALVLMERAALAITDHILALPKEKRHQVVIVVGNGNNGGDGLAVARLLHLAGTPVKLLFVMPPAQASEENRVQQHTCAYYQIPATTDLATLKDATLIVDAIFGIGIDREVTGHYREVIEAINQAPAPVVAVDIPSGLNTDTGEAMGVAVKAASTVTLAYPKIGLTTPDGEEFAGRIVIADKVGIYDI</sequence>
<evidence type="ECO:0000256" key="2">
    <source>
        <dbReference type="ARBA" id="ARBA00000909"/>
    </source>
</evidence>
<comment type="cofactor">
    <cofactor evidence="10">
        <name>K(+)</name>
        <dbReference type="ChEBI" id="CHEBI:29103"/>
    </cofactor>
    <text evidence="10">Binds 1 potassium ion per subunit.</text>
</comment>
<feature type="binding site" evidence="10">
    <location>
        <begin position="60"/>
        <end position="64"/>
    </location>
    <ligand>
        <name>(6S)-NADPHX</name>
        <dbReference type="ChEBI" id="CHEBI:64076"/>
    </ligand>
</feature>
<feature type="binding site" evidence="10">
    <location>
        <position position="159"/>
    </location>
    <ligand>
        <name>K(+)</name>
        <dbReference type="ChEBI" id="CHEBI:29103"/>
    </ligand>
</feature>
<evidence type="ECO:0000256" key="4">
    <source>
        <dbReference type="ARBA" id="ARBA00022723"/>
    </source>
</evidence>
<evidence type="ECO:0000256" key="9">
    <source>
        <dbReference type="ARBA" id="ARBA00023235"/>
    </source>
</evidence>
<dbReference type="PANTHER" id="PTHR13232:SF10">
    <property type="entry name" value="NAD(P)H-HYDRATE EPIMERASE"/>
    <property type="match status" value="1"/>
</dbReference>
<dbReference type="HAMAP" id="MF_01966">
    <property type="entry name" value="NADHX_epimerase"/>
    <property type="match status" value="1"/>
</dbReference>
<keyword evidence="8 10" id="KW-0520">NAD</keyword>
<comment type="catalytic activity">
    <reaction evidence="2 10">
        <text>(6R)-NADPHX = (6S)-NADPHX</text>
        <dbReference type="Rhea" id="RHEA:32227"/>
        <dbReference type="ChEBI" id="CHEBI:64076"/>
        <dbReference type="ChEBI" id="CHEBI:64077"/>
        <dbReference type="EC" id="5.1.99.6"/>
    </reaction>
</comment>
<feature type="binding site" evidence="10">
    <location>
        <begin position="127"/>
        <end position="133"/>
    </location>
    <ligand>
        <name>(6S)-NADPHX</name>
        <dbReference type="ChEBI" id="CHEBI:64076"/>
    </ligand>
</feature>
<gene>
    <name evidence="10" type="primary">nnrE</name>
    <name evidence="12" type="ORF">H5993_01660</name>
</gene>
<dbReference type="EC" id="5.1.99.6" evidence="3 10"/>
<evidence type="ECO:0000256" key="5">
    <source>
        <dbReference type="ARBA" id="ARBA00022741"/>
    </source>
</evidence>
<feature type="binding site" evidence="10">
    <location>
        <position position="156"/>
    </location>
    <ligand>
        <name>(6S)-NADPHX</name>
        <dbReference type="ChEBI" id="CHEBI:64076"/>
    </ligand>
</feature>
<comment type="similarity">
    <text evidence="10">Belongs to the NnrE/AIBP family.</text>
</comment>
<dbReference type="NCBIfam" id="TIGR00197">
    <property type="entry name" value="yjeF_nterm"/>
    <property type="match status" value="1"/>
</dbReference>
<reference evidence="12 13" key="1">
    <citation type="journal article" date="2021" name="Sci. Rep.">
        <title>The distribution of antibiotic resistance genes in chicken gut microbiota commensals.</title>
        <authorList>
            <person name="Juricova H."/>
            <person name="Matiasovicova J."/>
            <person name="Kubasova T."/>
            <person name="Cejkova D."/>
            <person name="Rychlik I."/>
        </authorList>
    </citation>
    <scope>NUCLEOTIDE SEQUENCE [LARGE SCALE GENOMIC DNA]</scope>
    <source>
        <strain evidence="12 13">An810</strain>
    </source>
</reference>
<dbReference type="InterPro" id="IPR004443">
    <property type="entry name" value="YjeF_N_dom"/>
</dbReference>
<dbReference type="GO" id="GO:0052856">
    <property type="term" value="F:NAD(P)HX epimerase activity"/>
    <property type="evidence" value="ECO:0007669"/>
    <property type="project" value="UniProtKB-EC"/>
</dbReference>
<evidence type="ECO:0000256" key="1">
    <source>
        <dbReference type="ARBA" id="ARBA00000013"/>
    </source>
</evidence>
<evidence type="ECO:0000259" key="11">
    <source>
        <dbReference type="PROSITE" id="PS51385"/>
    </source>
</evidence>